<keyword evidence="2" id="KW-1185">Reference proteome</keyword>
<proteinExistence type="predicted"/>
<evidence type="ECO:0000313" key="2">
    <source>
        <dbReference type="Proteomes" id="UP000829398"/>
    </source>
</evidence>
<protein>
    <submittedName>
        <fullName evidence="1">Uncharacterized protein</fullName>
    </submittedName>
</protein>
<sequence length="1846" mass="209838">MEITDDKWNEIDGNAISDLHLALADGVLSSVAEKNTAKEIWDTLTKLYEAKSLHNKIFLKRKLYTFRMAESTMVTDHINTLKTLFSQLTTLGHNIEENERAELLLQSLPDSYDQLIINLTNNNPSDSLIFDDVSASVLNEESKRKNKENRQASSQQAEALSVTRGRSTERGPSGSHNNGRSKSRSKKNVKYYNCDKKGHVKKECWSNQKRGEGKEPESSNAQGCVARATWHMTSRREWFHTYEHISGGSVYMGDDHALEIAGIGTIKIKIFDGTIRTIGEVRHVNGLKKNLLSLGQMDNHGYKNHVENGIMKIVKGALVLMKAEKIGANLFMLKGETLQEADACVASNGEESTMMWHLKLGHMSEQGLKILSERKLLPRLKSVSLPFCEHCVTSKQHRLKFSRSIARSKCILDLIHSDVWESPDISMGGAKYMVTFIDDYSRRCWVYPIKKKSDVFPVFKEYKVRVELESGKKIKCLRTDNGGEYTDGEFLAFCKQEGIQRQFTVAYTPQQNGVAERMNRTLTEWIRAMLRTAGLPNSFWAEAAKTACYIVNRSPSTAIGLKTAMEMWTGKPTDYSYLHAFGCPVYVMYNAQERTKLDPKSRRCIFLGYADGVKGYHLWDPTAHKIVINRDVIFIEDQLQMRDEDDSRVKEKSETIPIYVENNPEYSDSSEAEPEHEEQEPVESESSEVHRSTRERRPPTWHSEYVTEINVAYCLLTEDEEPSTFHEALNSSDVALWMTAMQEEIKALHKNKTWELVPLPHGRKAIGNKWVYKIKRDGNDQVELYRARLVVKGYAQKEGIDFNEIFSPVVRLTTVRVVLAMCASFDLHLEQLHVKTAFLHGELEEEIYMLQPEGFAKTGKKNLVCRLNKSLYRLKQAPRCWYKRFDSFIMSLGYNRLSSDHCAYYKRPNKDRVQELKAQLARAFEMKDLGPANKILGMQIHRDRNNKKIWLSQKNYLKKILRCFNMQDFSRYMANPGGEHWIAVKRILRYIRGTSDVALCYEGSEFTVRGYVDSDFAGDLDKRKFTTGYVFTLAGAAVSWVSKLQTVVALSTTEAEYMAATQVCKEAIWIQWLLEELGHKQQKIHVFCDSQSALHIARNPAFHSKTKHIGVQYHFVREVVEDGNVDLQKIHTKENLADVLTKPINTDKFVWSRSSCGLAETRHPTFYEYSSYPPFLGDDRPSWVSNYRIVGKRGMSCSPQRFGAWRNCRDFVRLCPLSLGDEYLVGTYLWSVLVSSWHMPVHDVLPGLCSCHSAEEICLRVRDEDMAELTSVCWAFSPSRQRYQCRSIPDFAMSNRRGKLIVDESDEEVEDSYHNLLGPIDPLYHSRSVGPFYNRDTPEYPHPKTIFPSLDFEPMGNRGGPSSGSGENHSSEGAGVPDEEGDVLLVIPGKGDVPSQPPKGYVTMHLESFKLGARLPLQPYFARILGGMHLAPGQLHPNGWRVLSALYVLWEMCGLGELSLMEVKYLYQLRSSPKEAGWYYFMSNSAKRKPITDFPSSCKNWKNKFFFTGENWCPTIHLVGGDIHLLTRFVTLESWGLIKKLDDDPLLNVEIALVNASTCQDLLSSTNLIRSRLCQRNVLGGQNSGEKVCDKSPEVSAQSGDRSSHLPPRDHGNYLTPYQRDYGKSVGPKMIKDIESMNLCELIGSIQRDSFKLATLVSCYKNKSTRHERRLQADNQDLKKKAEFVERSREKLLDLHKQIMDLEEKVTIAESNSSKLESELGDLKSDLQAAQSERDTLKTTYEEQIKSLNEQVAELKSKSAEVDDRLDAENNSGLAFCYKCIMFVLKEEYPELNMSKLEARVQKWGAGDHALGTGQGSTPVPPEVAGPSSSEIADPPSTEAAEPHNP</sequence>
<dbReference type="Proteomes" id="UP000829398">
    <property type="component" value="Chromosome 8"/>
</dbReference>
<dbReference type="EMBL" id="CM039177">
    <property type="protein sequence ID" value="KAH9701425.1"/>
    <property type="molecule type" value="Genomic_DNA"/>
</dbReference>
<reference evidence="2" key="1">
    <citation type="journal article" date="2023" name="Hortic. Res.">
        <title>A chromosome-level phased genome enabling allele-level studies in sweet orange: a case study on citrus Huanglongbing tolerance.</title>
        <authorList>
            <person name="Wu B."/>
            <person name="Yu Q."/>
            <person name="Deng Z."/>
            <person name="Duan Y."/>
            <person name="Luo F."/>
            <person name="Gmitter F. Jr."/>
        </authorList>
    </citation>
    <scope>NUCLEOTIDE SEQUENCE [LARGE SCALE GENOMIC DNA]</scope>
    <source>
        <strain evidence="2">cv. Valencia</strain>
    </source>
</reference>
<comment type="caution">
    <text evidence="1">The sequence shown here is derived from an EMBL/GenBank/DDBJ whole genome shotgun (WGS) entry which is preliminary data.</text>
</comment>
<gene>
    <name evidence="1" type="ORF">KPL71_024990</name>
</gene>
<organism evidence="1 2">
    <name type="scientific">Citrus sinensis</name>
    <name type="common">Sweet orange</name>
    <name type="synonym">Citrus aurantium var. sinensis</name>
    <dbReference type="NCBI Taxonomy" id="2711"/>
    <lineage>
        <taxon>Eukaryota</taxon>
        <taxon>Viridiplantae</taxon>
        <taxon>Streptophyta</taxon>
        <taxon>Embryophyta</taxon>
        <taxon>Tracheophyta</taxon>
        <taxon>Spermatophyta</taxon>
        <taxon>Magnoliopsida</taxon>
        <taxon>eudicotyledons</taxon>
        <taxon>Gunneridae</taxon>
        <taxon>Pentapetalae</taxon>
        <taxon>rosids</taxon>
        <taxon>malvids</taxon>
        <taxon>Sapindales</taxon>
        <taxon>Rutaceae</taxon>
        <taxon>Aurantioideae</taxon>
        <taxon>Citrus</taxon>
    </lineage>
</organism>
<accession>A0ACB8IX37</accession>
<evidence type="ECO:0000313" key="1">
    <source>
        <dbReference type="EMBL" id="KAH9701425.1"/>
    </source>
</evidence>
<name>A0ACB8IX37_CITSI</name>